<dbReference type="Proteomes" id="UP000007488">
    <property type="component" value="Chromosome"/>
</dbReference>
<dbReference type="STRING" id="645991.Sgly_2749"/>
<gene>
    <name evidence="1" type="ordered locus">Sgly_2749</name>
</gene>
<dbReference type="SUPFAM" id="SSF69304">
    <property type="entry name" value="Tricorn protease N-terminal domain"/>
    <property type="match status" value="1"/>
</dbReference>
<evidence type="ECO:0000313" key="2">
    <source>
        <dbReference type="Proteomes" id="UP000007488"/>
    </source>
</evidence>
<dbReference type="eggNOG" id="ENOG502ZNV9">
    <property type="taxonomic scope" value="Bacteria"/>
</dbReference>
<organism evidence="1 2">
    <name type="scientific">Syntrophobotulus glycolicus (strain DSM 8271 / FlGlyR)</name>
    <dbReference type="NCBI Taxonomy" id="645991"/>
    <lineage>
        <taxon>Bacteria</taxon>
        <taxon>Bacillati</taxon>
        <taxon>Bacillota</taxon>
        <taxon>Clostridia</taxon>
        <taxon>Eubacteriales</taxon>
        <taxon>Desulfitobacteriaceae</taxon>
        <taxon>Syntrophobotulus</taxon>
    </lineage>
</organism>
<reference evidence="2" key="2">
    <citation type="submission" date="2011-02" db="EMBL/GenBank/DDBJ databases">
        <title>The complete genome of Syntrophobotulus glycolicus DSM 8271.</title>
        <authorList>
            <person name="Lucas S."/>
            <person name="Copeland A."/>
            <person name="Lapidus A."/>
            <person name="Bruce D."/>
            <person name="Goodwin L."/>
            <person name="Pitluck S."/>
            <person name="Kyrpides N."/>
            <person name="Mavromatis K."/>
            <person name="Pagani I."/>
            <person name="Ivanova N."/>
            <person name="Mikhailova N."/>
            <person name="Chertkov O."/>
            <person name="Held B."/>
            <person name="Detter J.C."/>
            <person name="Tapia R."/>
            <person name="Han C."/>
            <person name="Land M."/>
            <person name="Hauser L."/>
            <person name="Markowitz V."/>
            <person name="Cheng J.-F."/>
            <person name="Hugenholtz P."/>
            <person name="Woyke T."/>
            <person name="Wu D."/>
            <person name="Spring S."/>
            <person name="Schroeder M."/>
            <person name="Brambilla E."/>
            <person name="Klenk H.-P."/>
            <person name="Eisen J.A."/>
        </authorList>
    </citation>
    <scope>NUCLEOTIDE SEQUENCE [LARGE SCALE GENOMIC DNA]</scope>
    <source>
        <strain evidence="2">DSM 8271 / FlGlyR</strain>
    </source>
</reference>
<dbReference type="KEGG" id="sgy:Sgly_2749"/>
<proteinExistence type="predicted"/>
<name>F0SXW1_SYNGF</name>
<dbReference type="HOGENOM" id="CLU_650405_0_0_9"/>
<sequence>MVKNSAEQAGRRSTFTLIFFLTFLILNLTGCNSVPAARNATPAEKESWTVVEGEQGAVQKATRQDSDIFAVPAQTFIKSKLSDHLLLAVKSDLKDIYTYDVEKQSLTKFLAVKNSDKFIKKIVSNTEWIVWLETEDLVLDTGNKSFQWQMVGHNVRNGEEIILDQSSFRSNDYDIPLPVNYTPDDMAISKENKVVYCRTDIEDSKIISEVILYDLNAKSKSVIVKAGDVHDELIATCGIYGDSIVWNKFYGPDGTEQRLTWTLYSDLYLYNLRTQKTERLTVNDYYYDPCLYENRMAAIHIPLKEEGMDACNTEIVMANLEDKTIKTVVDENSPCYDVVENQMVRHQPRINNRYISWYNNAGSGRFIFDYQKNQFLEVYDGATDTPDNTMTIWEMFDNYVMMYINNDDKEKSKTLMIDMREI</sequence>
<dbReference type="RefSeq" id="WP_013625842.1">
    <property type="nucleotide sequence ID" value="NC_015172.1"/>
</dbReference>
<dbReference type="AlphaFoldDB" id="F0SXW1"/>
<dbReference type="OrthoDB" id="1714413at2"/>
<reference evidence="1 2" key="1">
    <citation type="journal article" date="2011" name="Stand. Genomic Sci.">
        <title>Complete genome sequence of Syntrophobotulus glycolicus type strain (FlGlyR).</title>
        <authorList>
            <person name="Han C."/>
            <person name="Mwirichia R."/>
            <person name="Chertkov O."/>
            <person name="Held B."/>
            <person name="Lapidus A."/>
            <person name="Nolan M."/>
            <person name="Lucas S."/>
            <person name="Hammon N."/>
            <person name="Deshpande S."/>
            <person name="Cheng J.F."/>
            <person name="Tapia R."/>
            <person name="Goodwin L."/>
            <person name="Pitluck S."/>
            <person name="Huntemann M."/>
            <person name="Liolios K."/>
            <person name="Ivanova N."/>
            <person name="Pagani I."/>
            <person name="Mavromatis K."/>
            <person name="Ovchinikova G."/>
            <person name="Pati A."/>
            <person name="Chen A."/>
            <person name="Palaniappan K."/>
            <person name="Land M."/>
            <person name="Hauser L."/>
            <person name="Brambilla E.M."/>
            <person name="Rohde M."/>
            <person name="Spring S."/>
            <person name="Sikorski J."/>
            <person name="Goker M."/>
            <person name="Woyke T."/>
            <person name="Bristow J."/>
            <person name="Eisen J.A."/>
            <person name="Markowitz V."/>
            <person name="Hugenholtz P."/>
            <person name="Kyrpides N.C."/>
            <person name="Klenk H.P."/>
            <person name="Detter J.C."/>
        </authorList>
    </citation>
    <scope>NUCLEOTIDE SEQUENCE [LARGE SCALE GENOMIC DNA]</scope>
    <source>
        <strain evidence="2">DSM 8271 / FlGlyR</strain>
    </source>
</reference>
<protein>
    <submittedName>
        <fullName evidence="1">Uncharacterized protein</fullName>
    </submittedName>
</protein>
<accession>F0SXW1</accession>
<dbReference type="EMBL" id="CP002547">
    <property type="protein sequence ID" value="ADY57022.1"/>
    <property type="molecule type" value="Genomic_DNA"/>
</dbReference>
<keyword evidence="2" id="KW-1185">Reference proteome</keyword>
<evidence type="ECO:0000313" key="1">
    <source>
        <dbReference type="EMBL" id="ADY57022.1"/>
    </source>
</evidence>